<evidence type="ECO:0000259" key="8">
    <source>
        <dbReference type="Pfam" id="PF00905"/>
    </source>
</evidence>
<proteinExistence type="inferred from homology"/>
<accession>W7UHM7</accession>
<comment type="caution">
    <text evidence="9">The sequence shown here is derived from an EMBL/GenBank/DDBJ whole genome shotgun (WGS) entry which is preliminary data.</text>
</comment>
<comment type="catalytic activity">
    <reaction evidence="1">
        <text>a beta-lactam + H2O = a substituted beta-amino acid</text>
        <dbReference type="Rhea" id="RHEA:20401"/>
        <dbReference type="ChEBI" id="CHEBI:15377"/>
        <dbReference type="ChEBI" id="CHEBI:35627"/>
        <dbReference type="ChEBI" id="CHEBI:140347"/>
        <dbReference type="EC" id="3.5.2.6"/>
    </reaction>
</comment>
<dbReference type="eggNOG" id="COG0768">
    <property type="taxonomic scope" value="Bacteria"/>
</dbReference>
<evidence type="ECO:0000313" key="10">
    <source>
        <dbReference type="Proteomes" id="UP000019365"/>
    </source>
</evidence>
<evidence type="ECO:0000256" key="2">
    <source>
        <dbReference type="ARBA" id="ARBA00007898"/>
    </source>
</evidence>
<dbReference type="InterPro" id="IPR001460">
    <property type="entry name" value="PCN-bd_Tpept"/>
</dbReference>
<dbReference type="GO" id="GO:0008800">
    <property type="term" value="F:beta-lactamase activity"/>
    <property type="evidence" value="ECO:0007669"/>
    <property type="project" value="UniProtKB-EC"/>
</dbReference>
<dbReference type="InterPro" id="IPR050515">
    <property type="entry name" value="Beta-lactam/transpept"/>
</dbReference>
<dbReference type="SUPFAM" id="SSF56519">
    <property type="entry name" value="Penicillin binding protein dimerisation domain"/>
    <property type="match status" value="1"/>
</dbReference>
<keyword evidence="7" id="KW-0812">Transmembrane</keyword>
<keyword evidence="7" id="KW-1133">Transmembrane helix</keyword>
<feature type="transmembrane region" description="Helical" evidence="7">
    <location>
        <begin position="9"/>
        <end position="29"/>
    </location>
</feature>
<gene>
    <name evidence="9" type="ORF">RF007C_07350</name>
</gene>
<evidence type="ECO:0000256" key="1">
    <source>
        <dbReference type="ARBA" id="ARBA00001526"/>
    </source>
</evidence>
<dbReference type="GO" id="GO:0046677">
    <property type="term" value="P:response to antibiotic"/>
    <property type="evidence" value="ECO:0007669"/>
    <property type="project" value="UniProtKB-KW"/>
</dbReference>
<feature type="domain" description="Penicillin-binding protein transpeptidase" evidence="8">
    <location>
        <begin position="219"/>
        <end position="524"/>
    </location>
</feature>
<evidence type="ECO:0000256" key="6">
    <source>
        <dbReference type="ARBA" id="ARBA00023251"/>
    </source>
</evidence>
<dbReference type="SUPFAM" id="SSF56601">
    <property type="entry name" value="beta-lactamase/transpeptidase-like"/>
    <property type="match status" value="1"/>
</dbReference>
<evidence type="ECO:0000256" key="4">
    <source>
        <dbReference type="ARBA" id="ARBA00022729"/>
    </source>
</evidence>
<dbReference type="Proteomes" id="UP000019365">
    <property type="component" value="Unassembled WGS sequence"/>
</dbReference>
<name>W7UHM7_RUMFL</name>
<sequence>MTRKRGEHGVIILTAVFFIAFTILTSNLFRIAVEQKNVAAAATEGTFTLQVGECQGTVYDRNIRPLINSDTKLIAAAVPLALDRESTAEYAIDKEKFLTEFDKGLPFVFECTDKALESDGLTIFETPVRYSERQPARHVIGYLSDNKGADGIEYAYDQLLRGDIPQNSVSYNTDGFGHILIGDGKKVFRSTAYKSGVVLTIDKDIQKICEDCGKGINTGAIVIADIKSGEILGMASFPSYDPDKLTDAIEDSRCPLIDRALYSYSVGSVFKLVTAAAALEQGMGGFQYICTGTTEVEGKSFNCHKLDGHGIQVISEAMTNSCNTFFIELARSLDMEKFRRKASNLGFGKENYLCAGITGSGGVLPTEKELSVPAELANFAFGQGRLTATPLQITQVTCGIANRGKMPELSLVKGLTADGSAVSGERRSRLYTVMTEDDAESLRKMMIKAVRENENSKAKGKKMSVGAKTSTAQTGHYNAKGEELCHAWITGFFPARQPKYAVTVLIENGGYGNDAAAPVFRNIADRIKELGDKEH</sequence>
<dbReference type="PANTHER" id="PTHR30627:SF6">
    <property type="entry name" value="BETA-LACTAMASE YBXI-RELATED"/>
    <property type="match status" value="1"/>
</dbReference>
<dbReference type="Pfam" id="PF00905">
    <property type="entry name" value="Transpeptidase"/>
    <property type="match status" value="1"/>
</dbReference>
<reference evidence="9 10" key="1">
    <citation type="journal article" date="2014" name="PLoS ONE">
        <title>Rumen cellulosomics: divergent fiber-degrading strategies revealed by comparative genome-wide analysis of six ruminococcal strains.</title>
        <authorList>
            <person name="Dassa B."/>
            <person name="Borovok I."/>
            <person name="Ruimy-Israeli V."/>
            <person name="Lamed R."/>
            <person name="Flint H.J."/>
            <person name="Duncan S.H."/>
            <person name="Henrissat B."/>
            <person name="Coutinho P."/>
            <person name="Morrison M."/>
            <person name="Mosoni P."/>
            <person name="Yeoman C.J."/>
            <person name="White B.A."/>
            <person name="Bayer E.A."/>
        </authorList>
    </citation>
    <scope>NUCLEOTIDE SEQUENCE [LARGE SCALE GENOMIC DNA]</scope>
    <source>
        <strain evidence="9 10">007c</strain>
    </source>
</reference>
<keyword evidence="5" id="KW-0378">Hydrolase</keyword>
<dbReference type="PANTHER" id="PTHR30627">
    <property type="entry name" value="PEPTIDOGLYCAN D,D-TRANSPEPTIDASE"/>
    <property type="match status" value="1"/>
</dbReference>
<dbReference type="GO" id="GO:0005886">
    <property type="term" value="C:plasma membrane"/>
    <property type="evidence" value="ECO:0007669"/>
    <property type="project" value="TreeGrafter"/>
</dbReference>
<dbReference type="RefSeq" id="WP_037299347.1">
    <property type="nucleotide sequence ID" value="NZ_ATAX01000025.1"/>
</dbReference>
<keyword evidence="10" id="KW-1185">Reference proteome</keyword>
<dbReference type="GO" id="GO:0008658">
    <property type="term" value="F:penicillin binding"/>
    <property type="evidence" value="ECO:0007669"/>
    <property type="project" value="InterPro"/>
</dbReference>
<comment type="similarity">
    <text evidence="2">Belongs to the class-D beta-lactamase family.</text>
</comment>
<dbReference type="Gene3D" id="3.40.710.10">
    <property type="entry name" value="DD-peptidase/beta-lactamase superfamily"/>
    <property type="match status" value="1"/>
</dbReference>
<dbReference type="EMBL" id="ATAX01000025">
    <property type="protein sequence ID" value="EWM53488.1"/>
    <property type="molecule type" value="Genomic_DNA"/>
</dbReference>
<evidence type="ECO:0000313" key="9">
    <source>
        <dbReference type="EMBL" id="EWM53488.1"/>
    </source>
</evidence>
<dbReference type="OrthoDB" id="2985542at2"/>
<dbReference type="InterPro" id="IPR012338">
    <property type="entry name" value="Beta-lactam/transpept-like"/>
</dbReference>
<evidence type="ECO:0000256" key="5">
    <source>
        <dbReference type="ARBA" id="ARBA00022801"/>
    </source>
</evidence>
<organism evidence="9 10">
    <name type="scientific">Ruminococcus flavefaciens 007c</name>
    <dbReference type="NCBI Taxonomy" id="1341157"/>
    <lineage>
        <taxon>Bacteria</taxon>
        <taxon>Bacillati</taxon>
        <taxon>Bacillota</taxon>
        <taxon>Clostridia</taxon>
        <taxon>Eubacteriales</taxon>
        <taxon>Oscillospiraceae</taxon>
        <taxon>Ruminococcus</taxon>
    </lineage>
</organism>
<keyword evidence="7" id="KW-0472">Membrane</keyword>
<dbReference type="Gene3D" id="3.90.1310.10">
    <property type="entry name" value="Penicillin-binding protein 2a (Domain 2)"/>
    <property type="match status" value="1"/>
</dbReference>
<dbReference type="PATRIC" id="fig|1341157.4.peg.1896"/>
<protein>
    <recommendedName>
        <fullName evidence="3">beta-lactamase</fullName>
        <ecNumber evidence="3">3.5.2.6</ecNumber>
    </recommendedName>
</protein>
<dbReference type="InterPro" id="IPR036138">
    <property type="entry name" value="PBP_dimer_sf"/>
</dbReference>
<dbReference type="AlphaFoldDB" id="W7UHM7"/>
<dbReference type="EC" id="3.5.2.6" evidence="3"/>
<evidence type="ECO:0000256" key="3">
    <source>
        <dbReference type="ARBA" id="ARBA00012865"/>
    </source>
</evidence>
<evidence type="ECO:0000256" key="7">
    <source>
        <dbReference type="SAM" id="Phobius"/>
    </source>
</evidence>
<keyword evidence="4" id="KW-0732">Signal</keyword>
<keyword evidence="6" id="KW-0046">Antibiotic resistance</keyword>
<dbReference type="GO" id="GO:0071555">
    <property type="term" value="P:cell wall organization"/>
    <property type="evidence" value="ECO:0007669"/>
    <property type="project" value="TreeGrafter"/>
</dbReference>